<evidence type="ECO:0000313" key="1">
    <source>
        <dbReference type="EMBL" id="MET3869859.1"/>
    </source>
</evidence>
<proteinExistence type="predicted"/>
<comment type="caution">
    <text evidence="1">The sequence shown here is derived from an EMBL/GenBank/DDBJ whole genome shotgun (WGS) entry which is preliminary data.</text>
</comment>
<dbReference type="EMBL" id="JBEPNW010000007">
    <property type="protein sequence ID" value="MET3869859.1"/>
    <property type="molecule type" value="Genomic_DNA"/>
</dbReference>
<dbReference type="Proteomes" id="UP001549119">
    <property type="component" value="Unassembled WGS sequence"/>
</dbReference>
<protein>
    <submittedName>
        <fullName evidence="1">Uncharacterized protein</fullName>
    </submittedName>
</protein>
<name>A0ABV2NTJ2_9HYPH</name>
<gene>
    <name evidence="1" type="ORF">ABIC20_007244</name>
</gene>
<keyword evidence="2" id="KW-1185">Reference proteome</keyword>
<sequence>MAEISMLPIVPTQASAAHILNLLTEAAEQGRNLGSRVPHMQLHARALDRLVYMLDESQRELRLDVNARRLTSPEVLEALAQLDWLAGEVRTLIELVDAFPA</sequence>
<dbReference type="RefSeq" id="WP_209735529.1">
    <property type="nucleotide sequence ID" value="NZ_JBEPNV010000004.1"/>
</dbReference>
<accession>A0ABV2NTJ2</accession>
<organism evidence="1 2">
    <name type="scientific">Methylobacterium radiotolerans</name>
    <dbReference type="NCBI Taxonomy" id="31998"/>
    <lineage>
        <taxon>Bacteria</taxon>
        <taxon>Pseudomonadati</taxon>
        <taxon>Pseudomonadota</taxon>
        <taxon>Alphaproteobacteria</taxon>
        <taxon>Hyphomicrobiales</taxon>
        <taxon>Methylobacteriaceae</taxon>
        <taxon>Methylobacterium</taxon>
    </lineage>
</organism>
<reference evidence="1 2" key="1">
    <citation type="submission" date="2024-06" db="EMBL/GenBank/DDBJ databases">
        <title>Genomics of switchgrass bacterial isolates.</title>
        <authorList>
            <person name="Shade A."/>
        </authorList>
    </citation>
    <scope>NUCLEOTIDE SEQUENCE [LARGE SCALE GENOMIC DNA]</scope>
    <source>
        <strain evidence="1 2">PvP084</strain>
    </source>
</reference>
<evidence type="ECO:0000313" key="2">
    <source>
        <dbReference type="Proteomes" id="UP001549119"/>
    </source>
</evidence>